<dbReference type="InterPro" id="IPR007221">
    <property type="entry name" value="MreC"/>
</dbReference>
<dbReference type="Gene3D" id="2.40.10.340">
    <property type="entry name" value="Rod shape-determining protein MreC, domain 1"/>
    <property type="match status" value="1"/>
</dbReference>
<proteinExistence type="inferred from homology"/>
<accession>A0A7D4CV80</accession>
<dbReference type="NCBIfam" id="TIGR00219">
    <property type="entry name" value="mreC"/>
    <property type="match status" value="1"/>
</dbReference>
<sequence length="290" mass="32821">MFSRFFGNRRIFVVLFSVILMIMMMGMTRGERDRLTWPESVVKNSISYVNGIVSQSQYSMLDWIGTMKSSKGSDEEQGRESQSYLQLKSEVARLKRENEQLKKDVGYTERNQMKYITARTVSRSPDRWNNRIVIDKGNQDGIKKDMPVVTQKGLIGRVTASTDHMADVQLLTDSHNGPGVAAQVLTHKKEAFGLIEGYDAKKKRLLMKKISSDAKLKKGQPVVTSDLSDIYAGQLLIGTVDQVATGDFGVDQMVYIKPAAGFERLDYVMVVQDPTKLQLKKHRKELDTKE</sequence>
<evidence type="ECO:0000256" key="1">
    <source>
        <dbReference type="ARBA" id="ARBA00009369"/>
    </source>
</evidence>
<name>A0A7D4CV80_9BACL</name>
<evidence type="ECO:0000256" key="3">
    <source>
        <dbReference type="ARBA" id="ARBA00022960"/>
    </source>
</evidence>
<evidence type="ECO:0000313" key="8">
    <source>
        <dbReference type="EMBL" id="QKG84097.1"/>
    </source>
</evidence>
<evidence type="ECO:0000256" key="5">
    <source>
        <dbReference type="PIRNR" id="PIRNR038471"/>
    </source>
</evidence>
<gene>
    <name evidence="8" type="primary">mreC</name>
    <name evidence="8" type="ORF">GXN76_06155</name>
</gene>
<evidence type="ECO:0000313" key="9">
    <source>
        <dbReference type="Proteomes" id="UP000503088"/>
    </source>
</evidence>
<keyword evidence="9" id="KW-1185">Reference proteome</keyword>
<comment type="function">
    <text evidence="5">Involved in formation and maintenance of cell shape.</text>
</comment>
<dbReference type="AlphaFoldDB" id="A0A7D4CV80"/>
<feature type="coiled-coil region" evidence="6">
    <location>
        <begin position="84"/>
        <end position="111"/>
    </location>
</feature>
<dbReference type="GO" id="GO:0008360">
    <property type="term" value="P:regulation of cell shape"/>
    <property type="evidence" value="ECO:0007669"/>
    <property type="project" value="UniProtKB-KW"/>
</dbReference>
<dbReference type="Pfam" id="PF04085">
    <property type="entry name" value="MreC"/>
    <property type="match status" value="1"/>
</dbReference>
<dbReference type="InterPro" id="IPR055342">
    <property type="entry name" value="MreC_beta-barrel_core"/>
</dbReference>
<reference evidence="8 9" key="1">
    <citation type="submission" date="2020-01" db="EMBL/GenBank/DDBJ databases">
        <authorList>
            <person name="Gulvik C.A."/>
            <person name="Batra D.G."/>
        </authorList>
    </citation>
    <scope>NUCLEOTIDE SEQUENCE [LARGE SCALE GENOMIC DNA]</scope>
    <source>
        <strain evidence="8 9">W9323</strain>
    </source>
</reference>
<dbReference type="PIRSF" id="PIRSF038471">
    <property type="entry name" value="MreC"/>
    <property type="match status" value="1"/>
</dbReference>
<evidence type="ECO:0000256" key="6">
    <source>
        <dbReference type="SAM" id="Coils"/>
    </source>
</evidence>
<dbReference type="InterPro" id="IPR042175">
    <property type="entry name" value="Cell/Rod_MreC_2"/>
</dbReference>
<protein>
    <recommendedName>
        <fullName evidence="2 5">Cell shape-determining protein MreC</fullName>
    </recommendedName>
    <alternativeName>
        <fullName evidence="4 5">Cell shape protein MreC</fullName>
    </alternativeName>
</protein>
<keyword evidence="6" id="KW-0175">Coiled coil</keyword>
<comment type="similarity">
    <text evidence="1 5">Belongs to the MreC family.</text>
</comment>
<evidence type="ECO:0000256" key="2">
    <source>
        <dbReference type="ARBA" id="ARBA00013855"/>
    </source>
</evidence>
<keyword evidence="3 5" id="KW-0133">Cell shape</keyword>
<dbReference type="PANTHER" id="PTHR34138">
    <property type="entry name" value="CELL SHAPE-DETERMINING PROTEIN MREC"/>
    <property type="match status" value="1"/>
</dbReference>
<dbReference type="RefSeq" id="WP_173221462.1">
    <property type="nucleotide sequence ID" value="NZ_CP048104.1"/>
</dbReference>
<organism evidence="8 9">
    <name type="scientific">Kroppenstedtia pulmonis</name>
    <dbReference type="NCBI Taxonomy" id="1380685"/>
    <lineage>
        <taxon>Bacteria</taxon>
        <taxon>Bacillati</taxon>
        <taxon>Bacillota</taxon>
        <taxon>Bacilli</taxon>
        <taxon>Bacillales</taxon>
        <taxon>Thermoactinomycetaceae</taxon>
        <taxon>Kroppenstedtia</taxon>
    </lineage>
</organism>
<dbReference type="EMBL" id="CP048104">
    <property type="protein sequence ID" value="QKG84097.1"/>
    <property type="molecule type" value="Genomic_DNA"/>
</dbReference>
<evidence type="ECO:0000259" key="7">
    <source>
        <dbReference type="Pfam" id="PF04085"/>
    </source>
</evidence>
<dbReference type="Proteomes" id="UP000503088">
    <property type="component" value="Chromosome"/>
</dbReference>
<evidence type="ECO:0000256" key="4">
    <source>
        <dbReference type="ARBA" id="ARBA00032089"/>
    </source>
</evidence>
<dbReference type="Gene3D" id="2.40.10.350">
    <property type="entry name" value="Rod shape-determining protein MreC, domain 2"/>
    <property type="match status" value="1"/>
</dbReference>
<dbReference type="KEGG" id="kpul:GXN76_06155"/>
<dbReference type="InterPro" id="IPR042177">
    <property type="entry name" value="Cell/Rod_1"/>
</dbReference>
<dbReference type="GO" id="GO:0005886">
    <property type="term" value="C:plasma membrane"/>
    <property type="evidence" value="ECO:0007669"/>
    <property type="project" value="TreeGrafter"/>
</dbReference>
<dbReference type="PANTHER" id="PTHR34138:SF1">
    <property type="entry name" value="CELL SHAPE-DETERMINING PROTEIN MREC"/>
    <property type="match status" value="1"/>
</dbReference>
<feature type="domain" description="Rod shape-determining protein MreC beta-barrel core" evidence="7">
    <location>
        <begin position="121"/>
        <end position="272"/>
    </location>
</feature>